<dbReference type="EMBL" id="GBXM01028893">
    <property type="protein sequence ID" value="JAH79684.1"/>
    <property type="molecule type" value="Transcribed_RNA"/>
</dbReference>
<proteinExistence type="predicted"/>
<organism evidence="1">
    <name type="scientific">Anguilla anguilla</name>
    <name type="common">European freshwater eel</name>
    <name type="synonym">Muraena anguilla</name>
    <dbReference type="NCBI Taxonomy" id="7936"/>
    <lineage>
        <taxon>Eukaryota</taxon>
        <taxon>Metazoa</taxon>
        <taxon>Chordata</taxon>
        <taxon>Craniata</taxon>
        <taxon>Vertebrata</taxon>
        <taxon>Euteleostomi</taxon>
        <taxon>Actinopterygii</taxon>
        <taxon>Neopterygii</taxon>
        <taxon>Teleostei</taxon>
        <taxon>Anguilliformes</taxon>
        <taxon>Anguillidae</taxon>
        <taxon>Anguilla</taxon>
    </lineage>
</organism>
<accession>A0A0E9VNH5</accession>
<reference evidence="1" key="2">
    <citation type="journal article" date="2015" name="Fish Shellfish Immunol.">
        <title>Early steps in the European eel (Anguilla anguilla)-Vibrio vulnificus interaction in the gills: Role of the RtxA13 toxin.</title>
        <authorList>
            <person name="Callol A."/>
            <person name="Pajuelo D."/>
            <person name="Ebbesson L."/>
            <person name="Teles M."/>
            <person name="MacKenzie S."/>
            <person name="Amaro C."/>
        </authorList>
    </citation>
    <scope>NUCLEOTIDE SEQUENCE</scope>
</reference>
<evidence type="ECO:0000313" key="1">
    <source>
        <dbReference type="EMBL" id="JAH79684.1"/>
    </source>
</evidence>
<dbReference type="AlphaFoldDB" id="A0A0E9VNH5"/>
<name>A0A0E9VNH5_ANGAN</name>
<sequence>MKIKFSDGFANASWEISRPGCFHM</sequence>
<reference evidence="1" key="1">
    <citation type="submission" date="2014-11" db="EMBL/GenBank/DDBJ databases">
        <authorList>
            <person name="Amaro Gonzalez C."/>
        </authorList>
    </citation>
    <scope>NUCLEOTIDE SEQUENCE</scope>
</reference>
<protein>
    <submittedName>
        <fullName evidence="1">Uncharacterized protein</fullName>
    </submittedName>
</protein>